<feature type="region of interest" description="Disordered" evidence="2">
    <location>
        <begin position="898"/>
        <end position="919"/>
    </location>
</feature>
<evidence type="ECO:0000256" key="2">
    <source>
        <dbReference type="SAM" id="MobiDB-lite"/>
    </source>
</evidence>
<dbReference type="OrthoDB" id="658575at2759"/>
<feature type="compositionally biased region" description="Polar residues" evidence="2">
    <location>
        <begin position="902"/>
        <end position="919"/>
    </location>
</feature>
<feature type="region of interest" description="Disordered" evidence="2">
    <location>
        <begin position="1510"/>
        <end position="1559"/>
    </location>
</feature>
<feature type="region of interest" description="Disordered" evidence="2">
    <location>
        <begin position="479"/>
        <end position="534"/>
    </location>
</feature>
<feature type="coiled-coil region" evidence="1">
    <location>
        <begin position="398"/>
        <end position="471"/>
    </location>
</feature>
<proteinExistence type="predicted"/>
<keyword evidence="1" id="KW-0175">Coiled coil</keyword>
<evidence type="ECO:0000259" key="3">
    <source>
        <dbReference type="PROSITE" id="PS51840"/>
    </source>
</evidence>
<dbReference type="EMBL" id="JAAWWB010000016">
    <property type="protein sequence ID" value="KAG6763478.1"/>
    <property type="molecule type" value="Genomic_DNA"/>
</dbReference>
<name>A0A8X7Z1M0_POPTO</name>
<feature type="coiled-coil region" evidence="1">
    <location>
        <begin position="1572"/>
        <end position="1654"/>
    </location>
</feature>
<feature type="region of interest" description="Disordered" evidence="2">
    <location>
        <begin position="281"/>
        <end position="314"/>
    </location>
</feature>
<evidence type="ECO:0000313" key="4">
    <source>
        <dbReference type="EMBL" id="KAG6763478.1"/>
    </source>
</evidence>
<feature type="compositionally biased region" description="Polar residues" evidence="2">
    <location>
        <begin position="200"/>
        <end position="209"/>
    </location>
</feature>
<comment type="caution">
    <text evidence="4">The sequence shown here is derived from an EMBL/GenBank/DDBJ whole genome shotgun (WGS) entry which is preliminary data.</text>
</comment>
<feature type="compositionally biased region" description="Basic and acidic residues" evidence="2">
    <location>
        <begin position="1510"/>
        <end position="1522"/>
    </location>
</feature>
<sequence length="1673" mass="189764">MRISTETESRKSKRMFRLHKHKSDKFGGTLDFKFSSFQALQVPKGWDRLFVYIISVETGKTLSKSGKGSVRNGTCRWTESLTESIPVSEKEIDDCLFKFVVSMGSSRSGILGEATVNLGSYKNAETAVPVSLPLKKCNYGTILLVRIQCLTPRAKPREVQFEEPGSYAEDVIAVDYIDMENKSDVSDSSVARSVGSSSSNHLDSASGTGEHSRRLCLLPQELSFSASGSRYSFDSMEGSLDYSLQNNLVGTSNLVGRQDSTGSQNSSSYASYSFNDSSKSNHLSFNSASRSHLQNQRESLNQVSRTVASSPLRNADSSKDLLEAAEATIEELRAEARMWEQNARRLMIDLEKMQKDLSDQSMHRASLEMQLSESHRECDGSRQKIEQLKILLEESVAKQTTTEKLKFQAKEMDNFQKEIEDELKFQKETNADLALQLKKTQESNIELVTILQELEDTIEIQKIEISDLSKIQSKSQKAGKYHVEVQDSEETKPMKKSFAEDTREASCDSGMEGSTVEQELDDLPVGSESEDSRSLELELQQLQDSQKNLEITIHPLERSLENKIHAIEVEQSLKTQTLMDCEAEWREKLAAKDEKITNLEAELFKALNPLDFQNGDDRDLIKEIEVLTQKMEELERDCSELTEENLELVLKLKESEKYGASTSPSSNECLGNHSLFTSESEVRKLRSQICKLEEEMSKKEIISQQLSTDCLQIQCADLGKRCADLELQLQASKDRTLYLDSELSKYHARAEQQEIEIATRQEKLEHYEGMETGVNVHPADICSDVKLSESQATAEMAKTLSELQEHVQSCLANMKKQQCDPCFLIKGECSSAFDKPVISNDTDLFNQKEKAKSILNSFVQLKDLFEAKSASFKNEVHQSKEVRAKVVNPDELRNNLEAYDSGGNTFSTCGPQPESVQMESTPEMTDLEKELLEKISGMDKLNSLNEQEIDALRHSQTELETQISDLQNERWQLEQNLEVTRRESMVTSKCLDDLRMEMTKLSSNRDSQASAKEILERKLSELESGKLEMEVHLSELEKENVQLSERICGLEAQLRYLTNDRESTSEELHNSESSNMSLREEIRRLESELEAQKVDARQKMQDMQKRWLEAQEECGYLKVANPKLQTTAESLIEECSVLQKSNAELRTQKMQLHEHCTILEAELRDSEKFFSNMSKEVEALEGKYILLQQEIASKEQALGIELDSLLQENKKYKEKLAMEEDFLNQMHLEKTVEVQNLQREVAHLTEQISATHGEKERTASEAVIEVSHLRSGRAMLEASLQELQGKLELSESNLCTLQMESQIKVLGLMQELAASKQNQEVLMADHEKLLELLEDVKSNEEKHKSSVKGLEIKLKASEYARQQVAEETSSLKIQLQKTSLLQDEILDLKRSLNEVKFENQKLEASLQMLSGDYEELKTEKILSMQKISDMQRAVSELEDCKRSKVALEEKLLRLEGDLTAREAIGAQDAELKNELARAKRANSEFQRKIRYLEEEKQECLKKAQALEEELEQRKASKQDQHSFSDASLPSGPESRDMNSSTPDELNVSQVGTKSNFNTGNAPGIGLDSLSKIQLLENELAEALEANDMYKAQLKSLLTEEYKDPLNAPKKLLDEDVVVEGDGYEGKISSLQTELKDLQERYFDMSLKYAEVESERAKLVLKLKPVNNGRRWFS</sequence>
<dbReference type="Proteomes" id="UP000886885">
    <property type="component" value="Chromosome 8D"/>
</dbReference>
<evidence type="ECO:0000313" key="5">
    <source>
        <dbReference type="Proteomes" id="UP000886885"/>
    </source>
</evidence>
<feature type="compositionally biased region" description="Polar residues" evidence="2">
    <location>
        <begin position="1537"/>
        <end position="1559"/>
    </location>
</feature>
<feature type="compositionally biased region" description="Polar residues" evidence="2">
    <location>
        <begin position="282"/>
        <end position="312"/>
    </location>
</feature>
<feature type="coiled-coil region" evidence="1">
    <location>
        <begin position="315"/>
        <end position="356"/>
    </location>
</feature>
<dbReference type="PROSITE" id="PS51840">
    <property type="entry name" value="C2_NT"/>
    <property type="match status" value="1"/>
</dbReference>
<feature type="compositionally biased region" description="Basic and acidic residues" evidence="2">
    <location>
        <begin position="481"/>
        <end position="506"/>
    </location>
</feature>
<feature type="coiled-coil region" evidence="1">
    <location>
        <begin position="582"/>
        <end position="651"/>
    </location>
</feature>
<feature type="region of interest" description="Disordered" evidence="2">
    <location>
        <begin position="187"/>
        <end position="210"/>
    </location>
</feature>
<feature type="domain" description="C2 NT-type" evidence="3">
    <location>
        <begin position="20"/>
        <end position="151"/>
    </location>
</feature>
<evidence type="ECO:0000256" key="1">
    <source>
        <dbReference type="SAM" id="Coils"/>
    </source>
</evidence>
<feature type="compositionally biased region" description="Low complexity" evidence="2">
    <location>
        <begin position="187"/>
        <end position="199"/>
    </location>
</feature>
<dbReference type="PANTHER" id="PTHR47270">
    <property type="entry name" value="PROTEIN MLP1-LIKE"/>
    <property type="match status" value="1"/>
</dbReference>
<reference evidence="4" key="1">
    <citation type="journal article" date="2020" name="bioRxiv">
        <title>Hybrid origin of Populus tomentosa Carr. identified through genome sequencing and phylogenomic analysis.</title>
        <authorList>
            <person name="An X."/>
            <person name="Gao K."/>
            <person name="Chen Z."/>
            <person name="Li J."/>
            <person name="Yang X."/>
            <person name="Yang X."/>
            <person name="Zhou J."/>
            <person name="Guo T."/>
            <person name="Zhao T."/>
            <person name="Huang S."/>
            <person name="Miao D."/>
            <person name="Khan W.U."/>
            <person name="Rao P."/>
            <person name="Ye M."/>
            <person name="Lei B."/>
            <person name="Liao W."/>
            <person name="Wang J."/>
            <person name="Ji L."/>
            <person name="Li Y."/>
            <person name="Guo B."/>
            <person name="Mustafa N.S."/>
            <person name="Li S."/>
            <person name="Yun Q."/>
            <person name="Keller S.R."/>
            <person name="Mao J."/>
            <person name="Zhang R."/>
            <person name="Strauss S.H."/>
        </authorList>
    </citation>
    <scope>NUCLEOTIDE SEQUENCE</scope>
    <source>
        <strain evidence="4">GM15</strain>
        <tissue evidence="4">Leaf</tissue>
    </source>
</reference>
<protein>
    <recommendedName>
        <fullName evidence="3">C2 NT-type domain-containing protein</fullName>
    </recommendedName>
</protein>
<gene>
    <name evidence="4" type="ORF">POTOM_030895</name>
</gene>
<dbReference type="Pfam" id="PF10358">
    <property type="entry name" value="NT-C2"/>
    <property type="match status" value="1"/>
</dbReference>
<dbReference type="InterPro" id="IPR019448">
    <property type="entry name" value="NT-C2"/>
</dbReference>
<feature type="coiled-coil region" evidence="1">
    <location>
        <begin position="1019"/>
        <end position="1343"/>
    </location>
</feature>
<dbReference type="PANTHER" id="PTHR47270:SF13">
    <property type="entry name" value="HEAVY CHAIN-LIKE PROTEIN, PUTATIVE-RELATED"/>
    <property type="match status" value="1"/>
</dbReference>
<keyword evidence="5" id="KW-1185">Reference proteome</keyword>
<feature type="coiled-coil region" evidence="1">
    <location>
        <begin position="949"/>
        <end position="983"/>
    </location>
</feature>
<accession>A0A8X7Z1M0</accession>
<organism evidence="4 5">
    <name type="scientific">Populus tomentosa</name>
    <name type="common">Chinese white poplar</name>
    <dbReference type="NCBI Taxonomy" id="118781"/>
    <lineage>
        <taxon>Eukaryota</taxon>
        <taxon>Viridiplantae</taxon>
        <taxon>Streptophyta</taxon>
        <taxon>Embryophyta</taxon>
        <taxon>Tracheophyta</taxon>
        <taxon>Spermatophyta</taxon>
        <taxon>Magnoliopsida</taxon>
        <taxon>eudicotyledons</taxon>
        <taxon>Gunneridae</taxon>
        <taxon>Pentapetalae</taxon>
        <taxon>rosids</taxon>
        <taxon>fabids</taxon>
        <taxon>Malpighiales</taxon>
        <taxon>Salicaceae</taxon>
        <taxon>Saliceae</taxon>
        <taxon>Populus</taxon>
    </lineage>
</organism>